<feature type="domain" description="PAS" evidence="12">
    <location>
        <begin position="746"/>
        <end position="788"/>
    </location>
</feature>
<protein>
    <recommendedName>
        <fullName evidence="15">Phytochrome</fullName>
    </recommendedName>
</protein>
<feature type="non-terminal residue" evidence="13">
    <location>
        <position position="1"/>
    </location>
</feature>
<dbReference type="FunFam" id="3.30.450.270:FF:000001">
    <property type="entry name" value="Phytochrome"/>
    <property type="match status" value="1"/>
</dbReference>
<dbReference type="CDD" id="cd00082">
    <property type="entry name" value="HisKA"/>
    <property type="match status" value="1"/>
</dbReference>
<feature type="domain" description="PAS" evidence="12">
    <location>
        <begin position="608"/>
        <end position="671"/>
    </location>
</feature>
<dbReference type="InterPro" id="IPR016132">
    <property type="entry name" value="Phyto_chromo_attachment"/>
</dbReference>
<dbReference type="PANTHER" id="PTHR47876">
    <property type="entry name" value="OS08G0260000 PROTEIN"/>
    <property type="match status" value="1"/>
</dbReference>
<accession>S8C9W6</accession>
<evidence type="ECO:0000256" key="5">
    <source>
        <dbReference type="ARBA" id="ARBA00022991"/>
    </source>
</evidence>
<evidence type="ECO:0000259" key="11">
    <source>
        <dbReference type="PROSITE" id="PS50109"/>
    </source>
</evidence>
<dbReference type="InterPro" id="IPR036890">
    <property type="entry name" value="HATPase_C_sf"/>
</dbReference>
<dbReference type="Proteomes" id="UP000015453">
    <property type="component" value="Unassembled WGS sequence"/>
</dbReference>
<comment type="similarity">
    <text evidence="1">Belongs to the phytochrome family.</text>
</comment>
<dbReference type="InterPro" id="IPR000014">
    <property type="entry name" value="PAS"/>
</dbReference>
<evidence type="ECO:0000256" key="4">
    <source>
        <dbReference type="ARBA" id="ARBA00022737"/>
    </source>
</evidence>
<feature type="domain" description="Histidine kinase" evidence="11">
    <location>
        <begin position="887"/>
        <end position="1123"/>
    </location>
</feature>
<sequence>SAASRGRSDSSRSRQKEKDRSVAAQTSIDAKIHGDFERSEEEFDYSSAVDASGVSFCDVVPSSAVASFLRKMQGGSLIQPFGCLIAVGNRNFDVLAYSENSPEMLELSPCSVPSMEERQEVLRFGTDVRNLFQPPDAAQLQSAAKFGDVDLLNPILVHSKASGKPFYAILHRIDAGLVIELEPVNPSDGLVTAAGSLKSYKLAAKAVSRLQSLSGGNIPLLCTALVKEIKDLTGYDRVMVYRFHEDDHGEVVAECCRPDLEPYLGLHYPATDIPQASRFLFMKNKVRMICDCSAEPVNVVHDGSLSQPLSLAGSTLRSPHGCHAQYMANMGSIASLVISITINDGGSEFRRDGDRKLWGLVVCHHTTSRFVPFPLRYACQFLIQVFAVQINKEVEMAAQLRERDILRTKTALCDMLLRNAPVGIMMQSPNVMDLVRCDGAALLYGKRCWMLGTTPTEPQIIDIVGWLQESHGGNTGLSTDSLAEAGYPGASVLGDAVCGMAAVKFRSNGFLFWFRSNAAKDIKWGGAKHDPDDDGKRMHPRSSFRVFLEVVKRRSLPWEHTEMDAIHSLQLILRGALRDEKEADESEMMASIPAVDGSIQRMEELSFVTNEMVRLIETASIPILAVDTFGAINGWNNKVAELTGLDLRKALGRNLVDLVQDDSVHRVKNTLFLASQGVEETKVEMRLKGRSEAVVVMANACCSRDVNGDIVGACFVGQDITGHRSVVESYDRLRSDYLGIIRNPCSLIPPIFVMDVNGVCVEWNDAMAKLSGVRRERAVGRMLLGEVFTVRSFGFRLRDQDTLTKLMILLNTVIAGRDAEGLLFGYFNERHEYAEAFVLASGRRDLEGRITGVLCFLHVAGPDLRQAMKVERISERVAANAHAKLAYIRREIGNPLSGIKFVQSRLKSSKNLSDEQSRLVDASGWCHDRLAQVVADADLLGTEGGGGSKAMMMRRRRGEEFDLWEALAAVRDEVAAVSAERQVRVIGDLPSPGAPTPTPIRVVGDRLRLQQALSDLLAAAVAHAPPASSGGSAVVFRLARREETMKVLRLEIRIVYRAPGIPEEAVEKLFYEGEEEENEWWGVGVGLSMCVVRELIRMMNGRVQYLREAGRVSLIVFLEFPLA</sequence>
<dbReference type="PROSITE" id="PS50112">
    <property type="entry name" value="PAS"/>
    <property type="match status" value="2"/>
</dbReference>
<dbReference type="InterPro" id="IPR013515">
    <property type="entry name" value="Phytochrome_cen-reg"/>
</dbReference>
<dbReference type="EMBL" id="AUSU01005292">
    <property type="protein sequence ID" value="EPS63719.1"/>
    <property type="molecule type" value="Genomic_DNA"/>
</dbReference>
<keyword evidence="4" id="KW-0677">Repeat</keyword>
<dbReference type="SMART" id="SM00387">
    <property type="entry name" value="HATPase_c"/>
    <property type="match status" value="1"/>
</dbReference>
<dbReference type="PROSITE" id="PS00245">
    <property type="entry name" value="PHYTOCHROME_1"/>
    <property type="match status" value="1"/>
</dbReference>
<dbReference type="SUPFAM" id="SSF55874">
    <property type="entry name" value="ATPase domain of HSP90 chaperone/DNA topoisomerase II/histidine kinase"/>
    <property type="match status" value="1"/>
</dbReference>
<dbReference type="OrthoDB" id="2015534at2759"/>
<dbReference type="GO" id="GO:0009881">
    <property type="term" value="F:photoreceptor activity"/>
    <property type="evidence" value="ECO:0007669"/>
    <property type="project" value="UniProtKB-KW"/>
</dbReference>
<keyword evidence="6" id="KW-0805">Transcription regulation</keyword>
<name>S8C9W6_9LAMI</name>
<evidence type="ECO:0000256" key="7">
    <source>
        <dbReference type="ARBA" id="ARBA00023163"/>
    </source>
</evidence>
<dbReference type="InterPro" id="IPR013767">
    <property type="entry name" value="PAS_fold"/>
</dbReference>
<evidence type="ECO:0000256" key="3">
    <source>
        <dbReference type="ARBA" id="ARBA00022606"/>
    </source>
</evidence>
<dbReference type="Gene3D" id="3.30.450.270">
    <property type="match status" value="1"/>
</dbReference>
<gene>
    <name evidence="13" type="ORF">M569_11062</name>
</gene>
<dbReference type="Gene3D" id="3.30.565.10">
    <property type="entry name" value="Histidine kinase-like ATPase, C-terminal domain"/>
    <property type="match status" value="1"/>
</dbReference>
<evidence type="ECO:0000256" key="1">
    <source>
        <dbReference type="ARBA" id="ARBA00008235"/>
    </source>
</evidence>
<evidence type="ECO:0000259" key="10">
    <source>
        <dbReference type="PROSITE" id="PS50046"/>
    </source>
</evidence>
<dbReference type="AlphaFoldDB" id="S8C9W6"/>
<keyword evidence="14" id="KW-1185">Reference proteome</keyword>
<evidence type="ECO:0000313" key="14">
    <source>
        <dbReference type="Proteomes" id="UP000015453"/>
    </source>
</evidence>
<dbReference type="InterPro" id="IPR043150">
    <property type="entry name" value="Phytochrome_PHY_sf"/>
</dbReference>
<dbReference type="InterPro" id="IPR013516">
    <property type="entry name" value="Phyto_chromo_BS"/>
</dbReference>
<dbReference type="CDD" id="cd00130">
    <property type="entry name" value="PAS"/>
    <property type="match status" value="1"/>
</dbReference>
<dbReference type="GO" id="GO:0000155">
    <property type="term" value="F:phosphorelay sensor kinase activity"/>
    <property type="evidence" value="ECO:0007669"/>
    <property type="project" value="InterPro"/>
</dbReference>
<dbReference type="GO" id="GO:0006355">
    <property type="term" value="P:regulation of DNA-templated transcription"/>
    <property type="evidence" value="ECO:0007669"/>
    <property type="project" value="InterPro"/>
</dbReference>
<keyword evidence="2" id="KW-0600">Photoreceptor protein</keyword>
<dbReference type="InterPro" id="IPR005467">
    <property type="entry name" value="His_kinase_dom"/>
</dbReference>
<comment type="caution">
    <text evidence="13">The sequence shown here is derived from an EMBL/GenBank/DDBJ whole genome shotgun (WGS) entry which is preliminary data.</text>
</comment>
<dbReference type="Gene3D" id="3.30.450.20">
    <property type="entry name" value="PAS domain"/>
    <property type="match status" value="3"/>
</dbReference>
<dbReference type="Pfam" id="PF01590">
    <property type="entry name" value="GAF"/>
    <property type="match status" value="1"/>
</dbReference>
<dbReference type="InterPro" id="IPR001294">
    <property type="entry name" value="Phytochrome"/>
</dbReference>
<dbReference type="InterPro" id="IPR013654">
    <property type="entry name" value="PAS_2"/>
</dbReference>
<dbReference type="GO" id="GO:0009584">
    <property type="term" value="P:detection of visible light"/>
    <property type="evidence" value="ECO:0007669"/>
    <property type="project" value="InterPro"/>
</dbReference>
<dbReference type="PANTHER" id="PTHR47876:SF3">
    <property type="entry name" value="PHYTOCHROME 1"/>
    <property type="match status" value="1"/>
</dbReference>
<organism evidence="13 14">
    <name type="scientific">Genlisea aurea</name>
    <dbReference type="NCBI Taxonomy" id="192259"/>
    <lineage>
        <taxon>Eukaryota</taxon>
        <taxon>Viridiplantae</taxon>
        <taxon>Streptophyta</taxon>
        <taxon>Embryophyta</taxon>
        <taxon>Tracheophyta</taxon>
        <taxon>Spermatophyta</taxon>
        <taxon>Magnoliopsida</taxon>
        <taxon>eudicotyledons</taxon>
        <taxon>Gunneridae</taxon>
        <taxon>Pentapetalae</taxon>
        <taxon>asterids</taxon>
        <taxon>lamiids</taxon>
        <taxon>Lamiales</taxon>
        <taxon>Lentibulariaceae</taxon>
        <taxon>Genlisea</taxon>
    </lineage>
</organism>
<feature type="domain" description="Phytochrome chromophore attachment site" evidence="10">
    <location>
        <begin position="217"/>
        <end position="384"/>
    </location>
</feature>
<dbReference type="PROSITE" id="PS50109">
    <property type="entry name" value="HIS_KIN"/>
    <property type="match status" value="1"/>
</dbReference>
<feature type="compositionally biased region" description="Basic and acidic residues" evidence="9">
    <location>
        <begin position="1"/>
        <end position="21"/>
    </location>
</feature>
<evidence type="ECO:0008006" key="15">
    <source>
        <dbReference type="Google" id="ProtNLM"/>
    </source>
</evidence>
<dbReference type="InterPro" id="IPR003594">
    <property type="entry name" value="HATPase_dom"/>
</dbReference>
<dbReference type="InterPro" id="IPR029016">
    <property type="entry name" value="GAF-like_dom_sf"/>
</dbReference>
<keyword evidence="8" id="KW-0675">Receptor</keyword>
<evidence type="ECO:0000313" key="13">
    <source>
        <dbReference type="EMBL" id="EPS63719.1"/>
    </source>
</evidence>
<dbReference type="PROSITE" id="PS50046">
    <property type="entry name" value="PHYTOCHROME_2"/>
    <property type="match status" value="1"/>
</dbReference>
<dbReference type="InterPro" id="IPR003018">
    <property type="entry name" value="GAF"/>
</dbReference>
<dbReference type="SUPFAM" id="SSF55785">
    <property type="entry name" value="PYP-like sensor domain (PAS domain)"/>
    <property type="match status" value="4"/>
</dbReference>
<dbReference type="PRINTS" id="PR01033">
    <property type="entry name" value="PHYTOCHROME"/>
</dbReference>
<proteinExistence type="inferred from homology"/>
<dbReference type="SMART" id="SM00091">
    <property type="entry name" value="PAS"/>
    <property type="match status" value="2"/>
</dbReference>
<dbReference type="Gene3D" id="3.30.450.40">
    <property type="match status" value="1"/>
</dbReference>
<feature type="region of interest" description="Disordered" evidence="9">
    <location>
        <begin position="1"/>
        <end position="33"/>
    </location>
</feature>
<evidence type="ECO:0000256" key="9">
    <source>
        <dbReference type="SAM" id="MobiDB-lite"/>
    </source>
</evidence>
<dbReference type="Pfam" id="PF00989">
    <property type="entry name" value="PAS"/>
    <property type="match status" value="2"/>
</dbReference>
<dbReference type="Pfam" id="PF08446">
    <property type="entry name" value="PAS_2"/>
    <property type="match status" value="1"/>
</dbReference>
<evidence type="ECO:0000259" key="12">
    <source>
        <dbReference type="PROSITE" id="PS50112"/>
    </source>
</evidence>
<dbReference type="InterPro" id="IPR035965">
    <property type="entry name" value="PAS-like_dom_sf"/>
</dbReference>
<keyword evidence="7" id="KW-0804">Transcription</keyword>
<dbReference type="NCBIfam" id="TIGR00229">
    <property type="entry name" value="sensory_box"/>
    <property type="match status" value="1"/>
</dbReference>
<reference evidence="13 14" key="1">
    <citation type="journal article" date="2013" name="BMC Genomics">
        <title>The miniature genome of a carnivorous plant Genlisea aurea contains a low number of genes and short non-coding sequences.</title>
        <authorList>
            <person name="Leushkin E.V."/>
            <person name="Sutormin R.A."/>
            <person name="Nabieva E.R."/>
            <person name="Penin A.A."/>
            <person name="Kondrashov A.S."/>
            <person name="Logacheva M.D."/>
        </authorList>
    </citation>
    <scope>NUCLEOTIDE SEQUENCE [LARGE SCALE GENOMIC DNA]</scope>
</reference>
<keyword evidence="5" id="KW-0157">Chromophore</keyword>
<dbReference type="Pfam" id="PF00360">
    <property type="entry name" value="PHY"/>
    <property type="match status" value="1"/>
</dbReference>
<keyword evidence="3" id="KW-0716">Sensory transduction</keyword>
<evidence type="ECO:0000256" key="6">
    <source>
        <dbReference type="ARBA" id="ARBA00023015"/>
    </source>
</evidence>
<dbReference type="Pfam" id="PF02518">
    <property type="entry name" value="HATPase_c"/>
    <property type="match status" value="1"/>
</dbReference>
<dbReference type="SUPFAM" id="SSF55781">
    <property type="entry name" value="GAF domain-like"/>
    <property type="match status" value="2"/>
</dbReference>
<dbReference type="SMART" id="SM00065">
    <property type="entry name" value="GAF"/>
    <property type="match status" value="1"/>
</dbReference>
<evidence type="ECO:0000256" key="2">
    <source>
        <dbReference type="ARBA" id="ARBA00022543"/>
    </source>
</evidence>
<evidence type="ECO:0000256" key="8">
    <source>
        <dbReference type="ARBA" id="ARBA00023170"/>
    </source>
</evidence>
<dbReference type="InterPro" id="IPR003661">
    <property type="entry name" value="HisK_dim/P_dom"/>
</dbReference>